<dbReference type="EMBL" id="JBEWLZ010000005">
    <property type="protein sequence ID" value="MET1490227.1"/>
    <property type="molecule type" value="Genomic_DNA"/>
</dbReference>
<evidence type="ECO:0000313" key="2">
    <source>
        <dbReference type="EMBL" id="MET1490227.1"/>
    </source>
</evidence>
<dbReference type="Pfam" id="PF02643">
    <property type="entry name" value="DUF192"/>
    <property type="match status" value="1"/>
</dbReference>
<gene>
    <name evidence="2" type="ORF">ABVT11_10360</name>
</gene>
<feature type="signal peptide" evidence="1">
    <location>
        <begin position="1"/>
        <end position="19"/>
    </location>
</feature>
<evidence type="ECO:0000256" key="1">
    <source>
        <dbReference type="SAM" id="SignalP"/>
    </source>
</evidence>
<feature type="chain" id="PRO_5045414385" evidence="1">
    <location>
        <begin position="20"/>
        <end position="144"/>
    </location>
</feature>
<dbReference type="Proteomes" id="UP001548590">
    <property type="component" value="Unassembled WGS sequence"/>
</dbReference>
<comment type="caution">
    <text evidence="2">The sequence shown here is derived from an EMBL/GenBank/DDBJ whole genome shotgun (WGS) entry which is preliminary data.</text>
</comment>
<evidence type="ECO:0000313" key="3">
    <source>
        <dbReference type="Proteomes" id="UP001548590"/>
    </source>
</evidence>
<organism evidence="2 3">
    <name type="scientific">Uliginosibacterium paludis</name>
    <dbReference type="NCBI Taxonomy" id="1615952"/>
    <lineage>
        <taxon>Bacteria</taxon>
        <taxon>Pseudomonadati</taxon>
        <taxon>Pseudomonadota</taxon>
        <taxon>Betaproteobacteria</taxon>
        <taxon>Rhodocyclales</taxon>
        <taxon>Zoogloeaceae</taxon>
        <taxon>Uliginosibacterium</taxon>
    </lineage>
</organism>
<name>A0ABV2CR42_9RHOO</name>
<accession>A0ABV2CR42</accession>
<protein>
    <submittedName>
        <fullName evidence="2">DUF192 domain-containing protein</fullName>
    </submittedName>
</protein>
<sequence>MFRSFVAFALCAASFLAQAQQPPLRTVELRAGMFRIEAEVAATEAARETGLMNRKTMAQHQGMLFVFETSQEYCFWMKNTPLPLSIAFMDETGRIVNTAEMQPMSEANHCAAKPVRYALEMNQGWFSAKGIKPGSVIGGVAGVR</sequence>
<dbReference type="PANTHER" id="PTHR37953">
    <property type="entry name" value="UPF0127 PROTEIN MJ1496"/>
    <property type="match status" value="1"/>
</dbReference>
<dbReference type="Gene3D" id="2.60.120.1140">
    <property type="entry name" value="Protein of unknown function DUF192"/>
    <property type="match status" value="1"/>
</dbReference>
<dbReference type="InterPro" id="IPR003795">
    <property type="entry name" value="DUF192"/>
</dbReference>
<reference evidence="2 3" key="1">
    <citation type="submission" date="2024-07" db="EMBL/GenBank/DDBJ databases">
        <title>Uliginosibacterium paludis KCTC:42655.</title>
        <authorList>
            <person name="Kim M.K."/>
        </authorList>
    </citation>
    <scope>NUCLEOTIDE SEQUENCE [LARGE SCALE GENOMIC DNA]</scope>
    <source>
        <strain evidence="2 3">KCTC 42655</strain>
    </source>
</reference>
<dbReference type="PANTHER" id="PTHR37953:SF1">
    <property type="entry name" value="UPF0127 PROTEIN MJ1496"/>
    <property type="match status" value="1"/>
</dbReference>
<keyword evidence="1" id="KW-0732">Signal</keyword>
<dbReference type="InterPro" id="IPR038695">
    <property type="entry name" value="Saro_0823-like_sf"/>
</dbReference>
<proteinExistence type="predicted"/>
<dbReference type="RefSeq" id="WP_345928386.1">
    <property type="nucleotide sequence ID" value="NZ_JBDIVF010000006.1"/>
</dbReference>
<keyword evidence="3" id="KW-1185">Reference proteome</keyword>